<sequence>MTAPTAILTFVLLALVATQVQAAAVNVSLDKRDRGCSDQPYFHADLPHAFDAGFVSAGTWEECYDQGRASGHKGIVYRYDQQRCYFKSFPVNGAKTYYCGRREPYHYDVAGFDVAKLRHV</sequence>
<feature type="chain" id="PRO_5013390867" description="Secreted protein" evidence="1">
    <location>
        <begin position="23"/>
        <end position="120"/>
    </location>
</feature>
<accession>A0A1Y2HRA2</accession>
<evidence type="ECO:0000313" key="3">
    <source>
        <dbReference type="Proteomes" id="UP000193411"/>
    </source>
</evidence>
<dbReference type="AlphaFoldDB" id="A0A1Y2HRA2"/>
<dbReference type="Proteomes" id="UP000193411">
    <property type="component" value="Unassembled WGS sequence"/>
</dbReference>
<proteinExistence type="predicted"/>
<comment type="caution">
    <text evidence="2">The sequence shown here is derived from an EMBL/GenBank/DDBJ whole genome shotgun (WGS) entry which is preliminary data.</text>
</comment>
<organism evidence="2 3">
    <name type="scientific">Catenaria anguillulae PL171</name>
    <dbReference type="NCBI Taxonomy" id="765915"/>
    <lineage>
        <taxon>Eukaryota</taxon>
        <taxon>Fungi</taxon>
        <taxon>Fungi incertae sedis</taxon>
        <taxon>Blastocladiomycota</taxon>
        <taxon>Blastocladiomycetes</taxon>
        <taxon>Blastocladiales</taxon>
        <taxon>Catenariaceae</taxon>
        <taxon>Catenaria</taxon>
    </lineage>
</organism>
<gene>
    <name evidence="2" type="ORF">BCR44DRAFT_1460055</name>
</gene>
<dbReference type="EMBL" id="MCFL01000014">
    <property type="protein sequence ID" value="ORZ37110.1"/>
    <property type="molecule type" value="Genomic_DNA"/>
</dbReference>
<protein>
    <recommendedName>
        <fullName evidence="4">Secreted protein</fullName>
    </recommendedName>
</protein>
<feature type="signal peptide" evidence="1">
    <location>
        <begin position="1"/>
        <end position="22"/>
    </location>
</feature>
<evidence type="ECO:0008006" key="4">
    <source>
        <dbReference type="Google" id="ProtNLM"/>
    </source>
</evidence>
<keyword evidence="1" id="KW-0732">Signal</keyword>
<evidence type="ECO:0000313" key="2">
    <source>
        <dbReference type="EMBL" id="ORZ37110.1"/>
    </source>
</evidence>
<reference evidence="2 3" key="1">
    <citation type="submission" date="2016-07" db="EMBL/GenBank/DDBJ databases">
        <title>Pervasive Adenine N6-methylation of Active Genes in Fungi.</title>
        <authorList>
            <consortium name="DOE Joint Genome Institute"/>
            <person name="Mondo S.J."/>
            <person name="Dannebaum R.O."/>
            <person name="Kuo R.C."/>
            <person name="Labutti K."/>
            <person name="Haridas S."/>
            <person name="Kuo A."/>
            <person name="Salamov A."/>
            <person name="Ahrendt S.R."/>
            <person name="Lipzen A."/>
            <person name="Sullivan W."/>
            <person name="Andreopoulos W.B."/>
            <person name="Clum A."/>
            <person name="Lindquist E."/>
            <person name="Daum C."/>
            <person name="Ramamoorthy G.K."/>
            <person name="Gryganskyi A."/>
            <person name="Culley D."/>
            <person name="Magnuson J.K."/>
            <person name="James T.Y."/>
            <person name="O'Malley M.A."/>
            <person name="Stajich J.E."/>
            <person name="Spatafora J.W."/>
            <person name="Visel A."/>
            <person name="Grigoriev I.V."/>
        </authorList>
    </citation>
    <scope>NUCLEOTIDE SEQUENCE [LARGE SCALE GENOMIC DNA]</scope>
    <source>
        <strain evidence="2 3">PL171</strain>
    </source>
</reference>
<name>A0A1Y2HRA2_9FUNG</name>
<evidence type="ECO:0000256" key="1">
    <source>
        <dbReference type="SAM" id="SignalP"/>
    </source>
</evidence>
<keyword evidence="3" id="KW-1185">Reference proteome</keyword>